<feature type="transmembrane region" description="Helical" evidence="1">
    <location>
        <begin position="55"/>
        <end position="75"/>
    </location>
</feature>
<protein>
    <recommendedName>
        <fullName evidence="4">Glycosyltransferase RgtA/B/C/D-like domain-containing protein</fullName>
    </recommendedName>
</protein>
<dbReference type="AlphaFoldDB" id="L9X725"/>
<feature type="transmembrane region" description="Helical" evidence="1">
    <location>
        <begin position="329"/>
        <end position="349"/>
    </location>
</feature>
<evidence type="ECO:0008006" key="4">
    <source>
        <dbReference type="Google" id="ProtNLM"/>
    </source>
</evidence>
<proteinExistence type="predicted"/>
<feature type="transmembrane region" description="Helical" evidence="1">
    <location>
        <begin position="431"/>
        <end position="450"/>
    </location>
</feature>
<feature type="transmembrane region" description="Helical" evidence="1">
    <location>
        <begin position="160"/>
        <end position="183"/>
    </location>
</feature>
<accession>L9X725</accession>
<feature type="transmembrane region" description="Helical" evidence="1">
    <location>
        <begin position="219"/>
        <end position="240"/>
    </location>
</feature>
<evidence type="ECO:0000313" key="3">
    <source>
        <dbReference type="Proteomes" id="UP000011531"/>
    </source>
</evidence>
<sequence length="579" mass="65549">MLIPSILSPLVFLGFRSSDISNVNLNVPPKVSHITFALLYSMSIIYLYTHKVRPLPYFIIITILYVVILADIYYLPDIHTYTILGKIIFSFLNLSWGVNLKYPLFIGDKDVLSHLSNMQLFSTERSLSAISGNYQDFPLWYIFSTMTADILQWDISDYSIGFILSGIISLAGIFMGYSLVLRITGNQKVAILGVVFLTLHQQFLYYTMYSIPRSVTSIFFIYLLFLCIFYNLRSLILFSIISSATILYHAASAPFIILIFSFIFGLYYIANRDVAFFPLIAFPIVTMSYWLFNSEHIVTVVSSSFLSVFTAGSDSGSSGQLFQEPWVELINYSHLTAYILLVLLSGIIVSKTLSDENNETITNITHSQLLIIASVLLIPVAFPGLSRAFSPGNFNLGRISHYLPIIVSFSAAISANFIIQRINKKTIRSLFLIIFVLVTFFAISNGFVAADNPTIERTSYTYYLNENEIRSYDHYNSYSNKEVGADEISCRYMQDLEGYVGCNQMQLTNNGNVITTQSMNIIRTGEAKKKPLQVRSNQGDSLVYTKFNTQQRDEQNVVYMNGDVEIWSESVYNTNTTLS</sequence>
<comment type="caution">
    <text evidence="2">The sequence shown here is derived from an EMBL/GenBank/DDBJ whole genome shotgun (WGS) entry which is preliminary data.</text>
</comment>
<feature type="transmembrane region" description="Helical" evidence="1">
    <location>
        <begin position="401"/>
        <end position="419"/>
    </location>
</feature>
<keyword evidence="1" id="KW-1133">Transmembrane helix</keyword>
<feature type="transmembrane region" description="Helical" evidence="1">
    <location>
        <begin position="274"/>
        <end position="292"/>
    </location>
</feature>
<name>L9X725_9EURY</name>
<organism evidence="2 3">
    <name type="scientific">Natronococcus jeotgali DSM 18795</name>
    <dbReference type="NCBI Taxonomy" id="1227498"/>
    <lineage>
        <taxon>Archaea</taxon>
        <taxon>Methanobacteriati</taxon>
        <taxon>Methanobacteriota</taxon>
        <taxon>Stenosarchaea group</taxon>
        <taxon>Halobacteria</taxon>
        <taxon>Halobacteriales</taxon>
        <taxon>Natrialbaceae</taxon>
        <taxon>Natronococcus</taxon>
    </lineage>
</organism>
<keyword evidence="1" id="KW-0812">Transmembrane</keyword>
<feature type="transmembrane region" description="Helical" evidence="1">
    <location>
        <begin position="246"/>
        <end position="267"/>
    </location>
</feature>
<feature type="transmembrane region" description="Helical" evidence="1">
    <location>
        <begin position="369"/>
        <end position="389"/>
    </location>
</feature>
<gene>
    <name evidence="2" type="ORF">C492_14991</name>
</gene>
<keyword evidence="3" id="KW-1185">Reference proteome</keyword>
<evidence type="ECO:0000313" key="2">
    <source>
        <dbReference type="EMBL" id="ELY56418.1"/>
    </source>
</evidence>
<keyword evidence="1" id="KW-0472">Membrane</keyword>
<dbReference type="EMBL" id="AOIA01000126">
    <property type="protein sequence ID" value="ELY56418.1"/>
    <property type="molecule type" value="Genomic_DNA"/>
</dbReference>
<dbReference type="Proteomes" id="UP000011531">
    <property type="component" value="Unassembled WGS sequence"/>
</dbReference>
<reference evidence="2 3" key="1">
    <citation type="journal article" date="2014" name="PLoS Genet.">
        <title>Phylogenetically driven sequencing of extremely halophilic archaea reveals strategies for static and dynamic osmo-response.</title>
        <authorList>
            <person name="Becker E.A."/>
            <person name="Seitzer P.M."/>
            <person name="Tritt A."/>
            <person name="Larsen D."/>
            <person name="Krusor M."/>
            <person name="Yao A.I."/>
            <person name="Wu D."/>
            <person name="Madern D."/>
            <person name="Eisen J.A."/>
            <person name="Darling A.E."/>
            <person name="Facciotti M.T."/>
        </authorList>
    </citation>
    <scope>NUCLEOTIDE SEQUENCE [LARGE SCALE GENOMIC DNA]</scope>
    <source>
        <strain evidence="2 3">DSM 18795</strain>
    </source>
</reference>
<feature type="transmembrane region" description="Helical" evidence="1">
    <location>
        <begin position="189"/>
        <end position="207"/>
    </location>
</feature>
<feature type="transmembrane region" description="Helical" evidence="1">
    <location>
        <begin position="81"/>
        <end position="100"/>
    </location>
</feature>
<feature type="transmembrane region" description="Helical" evidence="1">
    <location>
        <begin position="27"/>
        <end position="48"/>
    </location>
</feature>
<evidence type="ECO:0000256" key="1">
    <source>
        <dbReference type="SAM" id="Phobius"/>
    </source>
</evidence>